<feature type="compositionally biased region" description="Polar residues" evidence="1">
    <location>
        <begin position="66"/>
        <end position="75"/>
    </location>
</feature>
<evidence type="ECO:0000256" key="1">
    <source>
        <dbReference type="SAM" id="MobiDB-lite"/>
    </source>
</evidence>
<proteinExistence type="predicted"/>
<name>A0A839XUQ5_9PSEU</name>
<feature type="signal peptide" evidence="2">
    <location>
        <begin position="1"/>
        <end position="26"/>
    </location>
</feature>
<keyword evidence="4" id="KW-1185">Reference proteome</keyword>
<dbReference type="Proteomes" id="UP000564573">
    <property type="component" value="Unassembled WGS sequence"/>
</dbReference>
<evidence type="ECO:0000313" key="3">
    <source>
        <dbReference type="EMBL" id="MBB3663555.1"/>
    </source>
</evidence>
<feature type="chain" id="PRO_5032552544" description="SH3 domain-containing protein" evidence="2">
    <location>
        <begin position="27"/>
        <end position="131"/>
    </location>
</feature>
<evidence type="ECO:0000313" key="4">
    <source>
        <dbReference type="Proteomes" id="UP000564573"/>
    </source>
</evidence>
<evidence type="ECO:0008006" key="5">
    <source>
        <dbReference type="Google" id="ProtNLM"/>
    </source>
</evidence>
<feature type="compositionally biased region" description="Basic and acidic residues" evidence="1">
    <location>
        <begin position="32"/>
        <end position="41"/>
    </location>
</feature>
<protein>
    <recommendedName>
        <fullName evidence="5">SH3 domain-containing protein</fullName>
    </recommendedName>
</protein>
<dbReference type="EMBL" id="JACIBS010000001">
    <property type="protein sequence ID" value="MBB3663555.1"/>
    <property type="molecule type" value="Genomic_DNA"/>
</dbReference>
<comment type="caution">
    <text evidence="3">The sequence shown here is derived from an EMBL/GenBank/DDBJ whole genome shotgun (WGS) entry which is preliminary data.</text>
</comment>
<accession>A0A839XUQ5</accession>
<dbReference type="AlphaFoldDB" id="A0A839XUQ5"/>
<feature type="region of interest" description="Disordered" evidence="1">
    <location>
        <begin position="26"/>
        <end position="76"/>
    </location>
</feature>
<sequence>MRKHALAGAGVGLLSALAMVMGPATASGAEGGKLDSVRDRSAATAPDCGSTAGDKDHSTYPKPFDGTTNIRSGPSTGCGVVTQVGSTNKADYHCFDVGSDGKTWTFMRVKHTAYGWVRDDVLRDGGSNKVC</sequence>
<gene>
    <name evidence="3" type="ORF">FB384_002459</name>
</gene>
<reference evidence="3 4" key="1">
    <citation type="submission" date="2020-08" db="EMBL/GenBank/DDBJ databases">
        <title>Sequencing the genomes of 1000 actinobacteria strains.</title>
        <authorList>
            <person name="Klenk H.-P."/>
        </authorList>
    </citation>
    <scope>NUCLEOTIDE SEQUENCE [LARGE SCALE GENOMIC DNA]</scope>
    <source>
        <strain evidence="3 4">DSM 45267</strain>
    </source>
</reference>
<keyword evidence="2" id="KW-0732">Signal</keyword>
<evidence type="ECO:0000256" key="2">
    <source>
        <dbReference type="SAM" id="SignalP"/>
    </source>
</evidence>
<dbReference type="RefSeq" id="WP_183782822.1">
    <property type="nucleotide sequence ID" value="NZ_JACIBS010000001.1"/>
</dbReference>
<organism evidence="3 4">
    <name type="scientific">Prauserella sediminis</name>
    <dbReference type="NCBI Taxonomy" id="577680"/>
    <lineage>
        <taxon>Bacteria</taxon>
        <taxon>Bacillati</taxon>
        <taxon>Actinomycetota</taxon>
        <taxon>Actinomycetes</taxon>
        <taxon>Pseudonocardiales</taxon>
        <taxon>Pseudonocardiaceae</taxon>
        <taxon>Prauserella</taxon>
        <taxon>Prauserella salsuginis group</taxon>
    </lineage>
</organism>